<evidence type="ECO:0000256" key="24">
    <source>
        <dbReference type="ARBA" id="ARBA00034000"/>
    </source>
</evidence>
<evidence type="ECO:0000256" key="19">
    <source>
        <dbReference type="ARBA" id="ARBA00022989"/>
    </source>
</evidence>
<evidence type="ECO:0000256" key="1">
    <source>
        <dbReference type="ARBA" id="ARBA00002624"/>
    </source>
</evidence>
<dbReference type="EC" id="2.4.99.28" evidence="25"/>
<evidence type="ECO:0000256" key="12">
    <source>
        <dbReference type="ARBA" id="ARBA00022676"/>
    </source>
</evidence>
<keyword evidence="8" id="KW-1003">Cell membrane</keyword>
<evidence type="ECO:0000256" key="20">
    <source>
        <dbReference type="ARBA" id="ARBA00023136"/>
    </source>
</evidence>
<dbReference type="Proteomes" id="UP000682739">
    <property type="component" value="Chromosome"/>
</dbReference>
<evidence type="ECO:0000256" key="15">
    <source>
        <dbReference type="ARBA" id="ARBA00022801"/>
    </source>
</evidence>
<evidence type="ECO:0000256" key="27">
    <source>
        <dbReference type="ARBA" id="ARBA00060592"/>
    </source>
</evidence>
<gene>
    <name evidence="32" type="ORF">J1N51_07270</name>
</gene>
<dbReference type="SUPFAM" id="SSF53955">
    <property type="entry name" value="Lysozyme-like"/>
    <property type="match status" value="1"/>
</dbReference>
<evidence type="ECO:0000256" key="4">
    <source>
        <dbReference type="ARBA" id="ARBA00007090"/>
    </source>
</evidence>
<feature type="domain" description="Penicillin-binding protein transpeptidase" evidence="29">
    <location>
        <begin position="437"/>
        <end position="705"/>
    </location>
</feature>
<dbReference type="InterPro" id="IPR012338">
    <property type="entry name" value="Beta-lactam/transpept-like"/>
</dbReference>
<dbReference type="GO" id="GO:0071555">
    <property type="term" value="P:cell wall organization"/>
    <property type="evidence" value="ECO:0007669"/>
    <property type="project" value="UniProtKB-KW"/>
</dbReference>
<dbReference type="EC" id="3.4.16.4" evidence="6"/>
<feature type="transmembrane region" description="Helical" evidence="28">
    <location>
        <begin position="7"/>
        <end position="29"/>
    </location>
</feature>
<dbReference type="GO" id="GO:0009252">
    <property type="term" value="P:peptidoglycan biosynthetic process"/>
    <property type="evidence" value="ECO:0007669"/>
    <property type="project" value="UniProtKB-KW"/>
</dbReference>
<evidence type="ECO:0000256" key="13">
    <source>
        <dbReference type="ARBA" id="ARBA00022679"/>
    </source>
</evidence>
<name>A0A975HJE1_9GAMM</name>
<dbReference type="GO" id="GO:0008955">
    <property type="term" value="F:peptidoglycan glycosyltransferase activity"/>
    <property type="evidence" value="ECO:0007669"/>
    <property type="project" value="UniProtKB-EC"/>
</dbReference>
<sequence>MGWLKKLGKLMIFGALIALTVVLAFYLYVKDDLPSEESIRDVRFQIPMKVYTADGQLISQFGEKRRNPVLYSEIPQQLKDAIIATEDSRFYEHFGIDPIGLIRSVVVVVSTGTKAQGASTITMQLARNVFLSLDKRWMRKIKEAYIALHIEQIMTKEEILTLYLNKIPFGNRAYGIGAAAQVYYGKDIGELNLPQLAMLAGLPKAPSRYNPIRNPERAKFRRNVVLGRMLAVGAIDQATYEEAKAAPVTAKFHGAKITASAPYVAEQVRLEMIEKFGEEQAYTSGFKVYTTIDADAQVAARQAVRENLHAYDERHGYRGPSRYLWDIEKADATDVNSLSWDMDKIEDYLKKIRDYGELTPAVVTNVTDESIYVQRKGKVFDVVHWDGLKWARPYIDDDKQGPPPQTAHDILKEGAFIWLKPQSDGSFKLSQRPIVSGSLVAMNPQNGDILALVGGYDFAYNQYNRVIQAERQIGSNVKPFVYSGAIENGMTLATLVNDAPITKWERNMVWRPKNSPETYNGPTRVRRGLAESKNVMAVRVMRTLGIDATIDYLTRFGFDKNNLPANESLSLGSASLTPLSVVRGMSTFANGGFLVEPQLIDYVEDTAGNKVFQTTRLVANLEQKELDNQSLNTLPLNSDNPVKFELPAPRVISEQNAFLITDAMNSTIWGGGNWARGNGWNGTAWRAQVLKRRDFSGKTGTTNQSIDTWFSGFNAHIAATTWVGFDAPGRPLGRTSFNSNLTDAEQETGAEAGAVTALPAWVRFMQDYKDKVPLTYREIPEGVISVRIDRKTGLLSRKTDHTTRFEYFIKGTEPTKYVDEFEPQTIDEEKDMIEEEEGLF</sequence>
<dbReference type="InterPro" id="IPR036950">
    <property type="entry name" value="PBP_transglycosylase"/>
</dbReference>
<dbReference type="InterPro" id="IPR023346">
    <property type="entry name" value="Lysozyme-like_dom_sf"/>
</dbReference>
<protein>
    <recommendedName>
        <fullName evidence="7">Penicillin-binding protein 1A</fullName>
        <ecNumber evidence="25">2.4.99.28</ecNumber>
        <ecNumber evidence="6">3.4.16.4</ecNumber>
    </recommendedName>
</protein>
<evidence type="ECO:0000256" key="3">
    <source>
        <dbReference type="ARBA" id="ARBA00004752"/>
    </source>
</evidence>
<dbReference type="KEGG" id="psym:J1N51_07270"/>
<evidence type="ECO:0000256" key="18">
    <source>
        <dbReference type="ARBA" id="ARBA00022984"/>
    </source>
</evidence>
<evidence type="ECO:0000256" key="8">
    <source>
        <dbReference type="ARBA" id="ARBA00022475"/>
    </source>
</evidence>
<dbReference type="EMBL" id="CP072110">
    <property type="protein sequence ID" value="QTH65220.1"/>
    <property type="molecule type" value="Genomic_DNA"/>
</dbReference>
<keyword evidence="21" id="KW-0046">Antibiotic resistance</keyword>
<dbReference type="GO" id="GO:0009002">
    <property type="term" value="F:serine-type D-Ala-D-Ala carboxypeptidase activity"/>
    <property type="evidence" value="ECO:0007669"/>
    <property type="project" value="UniProtKB-EC"/>
</dbReference>
<comment type="catalytic activity">
    <reaction evidence="24">
        <text>Preferential cleavage: (Ac)2-L-Lys-D-Ala-|-D-Ala. Also transpeptidation of peptidyl-alanyl moieties that are N-acyl substituents of D-alanine.</text>
        <dbReference type="EC" id="3.4.16.4"/>
    </reaction>
</comment>
<evidence type="ECO:0000256" key="28">
    <source>
        <dbReference type="SAM" id="Phobius"/>
    </source>
</evidence>
<evidence type="ECO:0000313" key="32">
    <source>
        <dbReference type="EMBL" id="QTH65220.1"/>
    </source>
</evidence>
<keyword evidence="15" id="KW-0378">Hydrolase</keyword>
<comment type="function">
    <text evidence="1">Cell wall formation. Synthesis of cross-linked peptidoglycan from the lipid intermediates. The enzyme has a penicillin-insensitive transglycosylase N-terminal domain (formation of linear glycan strands) and a penicillin-sensitive transpeptidase C-terminal domain (cross-linking of the peptide subunits).</text>
</comment>
<evidence type="ECO:0000256" key="22">
    <source>
        <dbReference type="ARBA" id="ARBA00023268"/>
    </source>
</evidence>
<evidence type="ECO:0000256" key="14">
    <source>
        <dbReference type="ARBA" id="ARBA00022692"/>
    </source>
</evidence>
<keyword evidence="9" id="KW-0997">Cell inner membrane</keyword>
<keyword evidence="33" id="KW-1185">Reference proteome</keyword>
<evidence type="ECO:0000256" key="7">
    <source>
        <dbReference type="ARBA" id="ARBA00018638"/>
    </source>
</evidence>
<keyword evidence="22" id="KW-0511">Multifunctional enzyme</keyword>
<keyword evidence="16" id="KW-0133">Cell shape</keyword>
<dbReference type="InterPro" id="IPR031376">
    <property type="entry name" value="PCB_OB"/>
</dbReference>
<dbReference type="Pfam" id="PF17092">
    <property type="entry name" value="PCB_OB"/>
    <property type="match status" value="1"/>
</dbReference>
<evidence type="ECO:0000256" key="6">
    <source>
        <dbReference type="ARBA" id="ARBA00012448"/>
    </source>
</evidence>
<dbReference type="InterPro" id="IPR001264">
    <property type="entry name" value="Glyco_trans_51"/>
</dbReference>
<comment type="pathway">
    <text evidence="27">Glycan biosynthesis.</text>
</comment>
<evidence type="ECO:0000256" key="25">
    <source>
        <dbReference type="ARBA" id="ARBA00044770"/>
    </source>
</evidence>
<evidence type="ECO:0000256" key="11">
    <source>
        <dbReference type="ARBA" id="ARBA00022670"/>
    </source>
</evidence>
<keyword evidence="10" id="KW-0121">Carboxypeptidase</keyword>
<comment type="subcellular location">
    <subcellularLocation>
        <location evidence="2">Cell inner membrane</location>
        <topology evidence="2">Single-pass type II membrane protein</topology>
    </subcellularLocation>
</comment>
<dbReference type="GO" id="GO:0005886">
    <property type="term" value="C:plasma membrane"/>
    <property type="evidence" value="ECO:0007669"/>
    <property type="project" value="UniProtKB-SubCell"/>
</dbReference>
<dbReference type="SUPFAM" id="SSF56601">
    <property type="entry name" value="beta-lactamase/transpeptidase-like"/>
    <property type="match status" value="1"/>
</dbReference>
<dbReference type="GO" id="GO:0008658">
    <property type="term" value="F:penicillin binding"/>
    <property type="evidence" value="ECO:0007669"/>
    <property type="project" value="InterPro"/>
</dbReference>
<dbReference type="AlphaFoldDB" id="A0A975HJE1"/>
<evidence type="ECO:0000259" key="31">
    <source>
        <dbReference type="Pfam" id="PF17092"/>
    </source>
</evidence>
<accession>A0A975HJE1</accession>
<dbReference type="Pfam" id="PF00905">
    <property type="entry name" value="Transpeptidase"/>
    <property type="match status" value="1"/>
</dbReference>
<comment type="catalytic activity">
    <reaction evidence="26">
        <text>[GlcNAc-(1-&gt;4)-Mur2Ac(oyl-L-Ala-gamma-D-Glu-L-Lys-D-Ala-D-Ala)](n)-di-trans,octa-cis-undecaprenyl diphosphate + beta-D-GlcNAc-(1-&gt;4)-Mur2Ac(oyl-L-Ala-gamma-D-Glu-L-Lys-D-Ala-D-Ala)-di-trans,octa-cis-undecaprenyl diphosphate = [GlcNAc-(1-&gt;4)-Mur2Ac(oyl-L-Ala-gamma-D-Glu-L-Lys-D-Ala-D-Ala)](n+1)-di-trans,octa-cis-undecaprenyl diphosphate + di-trans,octa-cis-undecaprenyl diphosphate + H(+)</text>
        <dbReference type="Rhea" id="RHEA:23708"/>
        <dbReference type="Rhea" id="RHEA-COMP:9602"/>
        <dbReference type="Rhea" id="RHEA-COMP:9603"/>
        <dbReference type="ChEBI" id="CHEBI:15378"/>
        <dbReference type="ChEBI" id="CHEBI:58405"/>
        <dbReference type="ChEBI" id="CHEBI:60033"/>
        <dbReference type="ChEBI" id="CHEBI:78435"/>
        <dbReference type="EC" id="2.4.99.28"/>
    </reaction>
</comment>
<keyword evidence="20 28" id="KW-0472">Membrane</keyword>
<proteinExistence type="inferred from homology"/>
<evidence type="ECO:0000259" key="29">
    <source>
        <dbReference type="Pfam" id="PF00905"/>
    </source>
</evidence>
<keyword evidence="14 28" id="KW-0812">Transmembrane</keyword>
<dbReference type="PANTHER" id="PTHR32282">
    <property type="entry name" value="BINDING PROTEIN TRANSPEPTIDASE, PUTATIVE-RELATED"/>
    <property type="match status" value="1"/>
</dbReference>
<evidence type="ECO:0000313" key="33">
    <source>
        <dbReference type="Proteomes" id="UP000682739"/>
    </source>
</evidence>
<feature type="domain" description="Glycosyl transferase family 51" evidence="30">
    <location>
        <begin position="54"/>
        <end position="229"/>
    </location>
</feature>
<evidence type="ECO:0000256" key="10">
    <source>
        <dbReference type="ARBA" id="ARBA00022645"/>
    </source>
</evidence>
<evidence type="ECO:0000256" key="17">
    <source>
        <dbReference type="ARBA" id="ARBA00022968"/>
    </source>
</evidence>
<evidence type="ECO:0000256" key="21">
    <source>
        <dbReference type="ARBA" id="ARBA00023251"/>
    </source>
</evidence>
<dbReference type="FunFam" id="1.10.3810.10:FF:000003">
    <property type="entry name" value="Penicillin-binding protein 1a"/>
    <property type="match status" value="1"/>
</dbReference>
<comment type="similarity">
    <text evidence="4">In the C-terminal section; belongs to the transpeptidase family.</text>
</comment>
<evidence type="ECO:0000256" key="26">
    <source>
        <dbReference type="ARBA" id="ARBA00049902"/>
    </source>
</evidence>
<evidence type="ECO:0000256" key="16">
    <source>
        <dbReference type="ARBA" id="ARBA00022960"/>
    </source>
</evidence>
<organism evidence="32 33">
    <name type="scientific">Psychrosphaera ytuae</name>
    <dbReference type="NCBI Taxonomy" id="2820710"/>
    <lineage>
        <taxon>Bacteria</taxon>
        <taxon>Pseudomonadati</taxon>
        <taxon>Pseudomonadota</taxon>
        <taxon>Gammaproteobacteria</taxon>
        <taxon>Alteromonadales</taxon>
        <taxon>Pseudoalteromonadaceae</taxon>
        <taxon>Psychrosphaera</taxon>
    </lineage>
</organism>
<keyword evidence="23" id="KW-0961">Cell wall biogenesis/degradation</keyword>
<dbReference type="InterPro" id="IPR050396">
    <property type="entry name" value="Glycosyltr_51/Transpeptidase"/>
</dbReference>
<dbReference type="GO" id="GO:0046677">
    <property type="term" value="P:response to antibiotic"/>
    <property type="evidence" value="ECO:0007669"/>
    <property type="project" value="UniProtKB-KW"/>
</dbReference>
<dbReference type="GO" id="GO:0006508">
    <property type="term" value="P:proteolysis"/>
    <property type="evidence" value="ECO:0007669"/>
    <property type="project" value="UniProtKB-KW"/>
</dbReference>
<evidence type="ECO:0000256" key="9">
    <source>
        <dbReference type="ARBA" id="ARBA00022519"/>
    </source>
</evidence>
<keyword evidence="12" id="KW-0328">Glycosyltransferase</keyword>
<keyword evidence="18" id="KW-0573">Peptidoglycan synthesis</keyword>
<dbReference type="GO" id="GO:0030288">
    <property type="term" value="C:outer membrane-bounded periplasmic space"/>
    <property type="evidence" value="ECO:0007669"/>
    <property type="project" value="TreeGrafter"/>
</dbReference>
<evidence type="ECO:0000256" key="5">
    <source>
        <dbReference type="ARBA" id="ARBA00007739"/>
    </source>
</evidence>
<dbReference type="Gene3D" id="3.40.710.10">
    <property type="entry name" value="DD-peptidase/beta-lactamase superfamily"/>
    <property type="match status" value="2"/>
</dbReference>
<evidence type="ECO:0000259" key="30">
    <source>
        <dbReference type="Pfam" id="PF00912"/>
    </source>
</evidence>
<dbReference type="Pfam" id="PF00912">
    <property type="entry name" value="Transgly"/>
    <property type="match status" value="1"/>
</dbReference>
<feature type="domain" description="Penicillin-binding protein OB-like" evidence="31">
    <location>
        <begin position="317"/>
        <end position="435"/>
    </location>
</feature>
<keyword evidence="13" id="KW-0808">Transferase</keyword>
<dbReference type="GO" id="GO:0008360">
    <property type="term" value="P:regulation of cell shape"/>
    <property type="evidence" value="ECO:0007669"/>
    <property type="project" value="UniProtKB-KW"/>
</dbReference>
<dbReference type="RefSeq" id="WP_208833255.1">
    <property type="nucleotide sequence ID" value="NZ_CP072110.1"/>
</dbReference>
<keyword evidence="11" id="KW-0645">Protease</keyword>
<evidence type="ECO:0000256" key="23">
    <source>
        <dbReference type="ARBA" id="ARBA00023316"/>
    </source>
</evidence>
<keyword evidence="19 28" id="KW-1133">Transmembrane helix</keyword>
<reference evidence="32" key="1">
    <citation type="submission" date="2021-03" db="EMBL/GenBank/DDBJ databases">
        <title>Description of Psychrosphaera ytuae sp. nov. isolated from deep sea sediment of South China Sea.</title>
        <authorList>
            <person name="Zhang J."/>
            <person name="Xu X.-D."/>
        </authorList>
    </citation>
    <scope>NUCLEOTIDE SEQUENCE</scope>
    <source>
        <strain evidence="32">MTZ26</strain>
    </source>
</reference>
<keyword evidence="17" id="KW-0735">Signal-anchor</keyword>
<evidence type="ECO:0000256" key="2">
    <source>
        <dbReference type="ARBA" id="ARBA00004249"/>
    </source>
</evidence>
<dbReference type="NCBIfam" id="TIGR02074">
    <property type="entry name" value="PBP_1a_fam"/>
    <property type="match status" value="1"/>
</dbReference>
<comment type="pathway">
    <text evidence="3">Cell wall biogenesis; peptidoglycan biosynthesis.</text>
</comment>
<dbReference type="Gene3D" id="1.10.3810.10">
    <property type="entry name" value="Biosynthetic peptidoglycan transglycosylase-like"/>
    <property type="match status" value="1"/>
</dbReference>
<dbReference type="PANTHER" id="PTHR32282:SF27">
    <property type="entry name" value="PENICILLIN-BINDING PROTEIN 1A"/>
    <property type="match status" value="1"/>
</dbReference>
<comment type="similarity">
    <text evidence="5">In the N-terminal section; belongs to the glycosyltransferase 51 family.</text>
</comment>
<dbReference type="InterPro" id="IPR001460">
    <property type="entry name" value="PCN-bd_Tpept"/>
</dbReference>